<evidence type="ECO:0000313" key="2">
    <source>
        <dbReference type="EMBL" id="KAG1355308.1"/>
    </source>
</evidence>
<dbReference type="InterPro" id="IPR008271">
    <property type="entry name" value="Ser/Thr_kinase_AS"/>
</dbReference>
<reference evidence="2" key="1">
    <citation type="journal article" date="2017" name="Gigascience">
        <title>The genome draft of coconut (Cocos nucifera).</title>
        <authorList>
            <person name="Xiao Y."/>
            <person name="Xu P."/>
            <person name="Fan H."/>
            <person name="Baudouin L."/>
            <person name="Xia W."/>
            <person name="Bocs S."/>
            <person name="Xu J."/>
            <person name="Li Q."/>
            <person name="Guo A."/>
            <person name="Zhou L."/>
            <person name="Li J."/>
            <person name="Wu Y."/>
            <person name="Ma Z."/>
            <person name="Armero A."/>
            <person name="Issali A.E."/>
            <person name="Liu N."/>
            <person name="Peng M."/>
            <person name="Yang Y."/>
        </authorList>
    </citation>
    <scope>NUCLEOTIDE SEQUENCE</scope>
    <source>
        <tissue evidence="2">Spear leaf of Hainan Tall coconut</tissue>
    </source>
</reference>
<sequence>MLAMASSPDYRWVVALLGYCSSDKKHHRQWWWLSLATAAPTLSSATAAPTRSTIASGGGDNRRCTRRRWWRPPPSALGQGGGCSWMVLDIACSLQFLHTMCEPLVIHSDIKPSNILLDAYLSANITDFGLARFKTPIADDLQATVVSPASNLGDDNEMAIEIMPNKAMTGDSKSFLNVKESAVGGGEDEASIMGETAESTTMAASLQFLHTVCEPLVIHSDIKPSNILLDAYLSTKITDFGLARLKTPIADDL</sequence>
<accession>A0A8K0N5F1</accession>
<comment type="caution">
    <text evidence="2">The sequence shown here is derived from an EMBL/GenBank/DDBJ whole genome shotgun (WGS) entry which is preliminary data.</text>
</comment>
<dbReference type="InterPro" id="IPR044576">
    <property type="entry name" value="At4g25390-like"/>
</dbReference>
<dbReference type="OrthoDB" id="683371at2759"/>
<name>A0A8K0N5F1_COCNU</name>
<dbReference type="GO" id="GO:0004672">
    <property type="term" value="F:protein kinase activity"/>
    <property type="evidence" value="ECO:0007669"/>
    <property type="project" value="InterPro"/>
</dbReference>
<feature type="domain" description="Protein kinase" evidence="1">
    <location>
        <begin position="1"/>
        <end position="253"/>
    </location>
</feature>
<organism evidence="2 3">
    <name type="scientific">Cocos nucifera</name>
    <name type="common">Coconut palm</name>
    <dbReference type="NCBI Taxonomy" id="13894"/>
    <lineage>
        <taxon>Eukaryota</taxon>
        <taxon>Viridiplantae</taxon>
        <taxon>Streptophyta</taxon>
        <taxon>Embryophyta</taxon>
        <taxon>Tracheophyta</taxon>
        <taxon>Spermatophyta</taxon>
        <taxon>Magnoliopsida</taxon>
        <taxon>Liliopsida</taxon>
        <taxon>Arecaceae</taxon>
        <taxon>Arecoideae</taxon>
        <taxon>Cocoseae</taxon>
        <taxon>Attaleinae</taxon>
        <taxon>Cocos</taxon>
    </lineage>
</organism>
<dbReference type="PROSITE" id="PS50011">
    <property type="entry name" value="PROTEIN_KINASE_DOM"/>
    <property type="match status" value="1"/>
</dbReference>
<protein>
    <submittedName>
        <fullName evidence="2">Putative receptor-like serine/threonine-protein kinase</fullName>
    </submittedName>
</protein>
<reference evidence="2" key="2">
    <citation type="submission" date="2019-07" db="EMBL/GenBank/DDBJ databases">
        <authorList>
            <person name="Yang Y."/>
            <person name="Bocs S."/>
            <person name="Baudouin L."/>
        </authorList>
    </citation>
    <scope>NUCLEOTIDE SEQUENCE</scope>
    <source>
        <tissue evidence="2">Spear leaf of Hainan Tall coconut</tissue>
    </source>
</reference>
<evidence type="ECO:0000313" key="3">
    <source>
        <dbReference type="Proteomes" id="UP000797356"/>
    </source>
</evidence>
<dbReference type="InterPro" id="IPR000719">
    <property type="entry name" value="Prot_kinase_dom"/>
</dbReference>
<dbReference type="PANTHER" id="PTHR46821:SF2">
    <property type="entry name" value="OS03G0251700 PROTEIN"/>
    <property type="match status" value="1"/>
</dbReference>
<dbReference type="Gene3D" id="1.10.510.10">
    <property type="entry name" value="Transferase(Phosphotransferase) domain 1"/>
    <property type="match status" value="2"/>
</dbReference>
<dbReference type="PROSITE" id="PS00108">
    <property type="entry name" value="PROTEIN_KINASE_ST"/>
    <property type="match status" value="2"/>
</dbReference>
<keyword evidence="2" id="KW-0418">Kinase</keyword>
<dbReference type="PANTHER" id="PTHR46821">
    <property type="entry name" value="OS07G0586332 PROTEIN"/>
    <property type="match status" value="1"/>
</dbReference>
<gene>
    <name evidence="2" type="ORF">COCNU_07G014200</name>
</gene>
<proteinExistence type="predicted"/>
<dbReference type="Proteomes" id="UP000797356">
    <property type="component" value="Chromosome 7"/>
</dbReference>
<dbReference type="InterPro" id="IPR011009">
    <property type="entry name" value="Kinase-like_dom_sf"/>
</dbReference>
<keyword evidence="2" id="KW-0808">Transferase</keyword>
<keyword evidence="2" id="KW-0675">Receptor</keyword>
<dbReference type="GO" id="GO:0005524">
    <property type="term" value="F:ATP binding"/>
    <property type="evidence" value="ECO:0007669"/>
    <property type="project" value="InterPro"/>
</dbReference>
<dbReference type="Pfam" id="PF00069">
    <property type="entry name" value="Pkinase"/>
    <property type="match status" value="2"/>
</dbReference>
<keyword evidence="3" id="KW-1185">Reference proteome</keyword>
<evidence type="ECO:0000259" key="1">
    <source>
        <dbReference type="PROSITE" id="PS50011"/>
    </source>
</evidence>
<dbReference type="AlphaFoldDB" id="A0A8K0N5F1"/>
<dbReference type="EMBL" id="CM017878">
    <property type="protein sequence ID" value="KAG1355308.1"/>
    <property type="molecule type" value="Genomic_DNA"/>
</dbReference>
<dbReference type="SUPFAM" id="SSF56112">
    <property type="entry name" value="Protein kinase-like (PK-like)"/>
    <property type="match status" value="2"/>
</dbReference>